<evidence type="ECO:0000256" key="4">
    <source>
        <dbReference type="ARBA" id="ARBA00022692"/>
    </source>
</evidence>
<evidence type="ECO:0008006" key="10">
    <source>
        <dbReference type="Google" id="ProtNLM"/>
    </source>
</evidence>
<evidence type="ECO:0000256" key="3">
    <source>
        <dbReference type="ARBA" id="ARBA00022475"/>
    </source>
</evidence>
<evidence type="ECO:0000256" key="6">
    <source>
        <dbReference type="ARBA" id="ARBA00023136"/>
    </source>
</evidence>
<evidence type="ECO:0000313" key="8">
    <source>
        <dbReference type="EMBL" id="GAA4984205.1"/>
    </source>
</evidence>
<evidence type="ECO:0000313" key="9">
    <source>
        <dbReference type="Proteomes" id="UP001500466"/>
    </source>
</evidence>
<dbReference type="InterPro" id="IPR008693">
    <property type="entry name" value="MmpS"/>
</dbReference>
<evidence type="ECO:0000256" key="2">
    <source>
        <dbReference type="ARBA" id="ARBA00007531"/>
    </source>
</evidence>
<sequence>MAAAVGSVAGCSGGGDTAKHTVVYEVVGRGPADVRYVVDDPNSDGEEAKNVASGWTKSIEVTTPGTLMHMTVYTSPSEAPDETITCRVTLDGKVVDEKTQKRSNVSDALQCEADLSER</sequence>
<name>A0ABP9I1U0_9ACTN</name>
<organism evidence="8 9">
    <name type="scientific">Yinghuangia aomiensis</name>
    <dbReference type="NCBI Taxonomy" id="676205"/>
    <lineage>
        <taxon>Bacteria</taxon>
        <taxon>Bacillati</taxon>
        <taxon>Actinomycetota</taxon>
        <taxon>Actinomycetes</taxon>
        <taxon>Kitasatosporales</taxon>
        <taxon>Streptomycetaceae</taxon>
        <taxon>Yinghuangia</taxon>
    </lineage>
</organism>
<evidence type="ECO:0000256" key="7">
    <source>
        <dbReference type="SAM" id="MobiDB-lite"/>
    </source>
</evidence>
<comment type="similarity">
    <text evidence="2">Belongs to the MmpS family.</text>
</comment>
<proteinExistence type="inferred from homology"/>
<protein>
    <recommendedName>
        <fullName evidence="10">MmpS family membrane protein</fullName>
    </recommendedName>
</protein>
<keyword evidence="6" id="KW-0472">Membrane</keyword>
<dbReference type="EMBL" id="BAABHS010000028">
    <property type="protein sequence ID" value="GAA4984205.1"/>
    <property type="molecule type" value="Genomic_DNA"/>
</dbReference>
<accession>A0ABP9I1U0</accession>
<comment type="caution">
    <text evidence="8">The sequence shown here is derived from an EMBL/GenBank/DDBJ whole genome shotgun (WGS) entry which is preliminary data.</text>
</comment>
<keyword evidence="9" id="KW-1185">Reference proteome</keyword>
<reference evidence="9" key="1">
    <citation type="journal article" date="2019" name="Int. J. Syst. Evol. Microbiol.">
        <title>The Global Catalogue of Microorganisms (GCM) 10K type strain sequencing project: providing services to taxonomists for standard genome sequencing and annotation.</title>
        <authorList>
            <consortium name="The Broad Institute Genomics Platform"/>
            <consortium name="The Broad Institute Genome Sequencing Center for Infectious Disease"/>
            <person name="Wu L."/>
            <person name="Ma J."/>
        </authorList>
    </citation>
    <scope>NUCLEOTIDE SEQUENCE [LARGE SCALE GENOMIC DNA]</scope>
    <source>
        <strain evidence="9">JCM 17986</strain>
    </source>
</reference>
<feature type="region of interest" description="Disordered" evidence="7">
    <location>
        <begin position="99"/>
        <end position="118"/>
    </location>
</feature>
<evidence type="ECO:0000256" key="5">
    <source>
        <dbReference type="ARBA" id="ARBA00022989"/>
    </source>
</evidence>
<gene>
    <name evidence="8" type="ORF">GCM10023205_62740</name>
</gene>
<dbReference type="InterPro" id="IPR038468">
    <property type="entry name" value="MmpS_C"/>
</dbReference>
<evidence type="ECO:0000256" key="1">
    <source>
        <dbReference type="ARBA" id="ARBA00004236"/>
    </source>
</evidence>
<dbReference type="RefSeq" id="WP_345679129.1">
    <property type="nucleotide sequence ID" value="NZ_BAABHS010000028.1"/>
</dbReference>
<dbReference type="Proteomes" id="UP001500466">
    <property type="component" value="Unassembled WGS sequence"/>
</dbReference>
<dbReference type="Gene3D" id="2.60.40.2880">
    <property type="entry name" value="MmpS1-5, C-terminal soluble domain"/>
    <property type="match status" value="1"/>
</dbReference>
<keyword evidence="3" id="KW-1003">Cell membrane</keyword>
<comment type="subcellular location">
    <subcellularLocation>
        <location evidence="1">Cell membrane</location>
    </subcellularLocation>
</comment>
<dbReference type="Pfam" id="PF05423">
    <property type="entry name" value="Mycobact_memb"/>
    <property type="match status" value="1"/>
</dbReference>
<keyword evidence="4" id="KW-0812">Transmembrane</keyword>
<keyword evidence="5" id="KW-1133">Transmembrane helix</keyword>